<feature type="domain" description="Methyltransferase type 11" evidence="1">
    <location>
        <begin position="97"/>
        <end position="178"/>
    </location>
</feature>
<protein>
    <submittedName>
        <fullName evidence="2">Methyltransferase domain protein</fullName>
    </submittedName>
</protein>
<dbReference type="SUPFAM" id="SSF53335">
    <property type="entry name" value="S-adenosyl-L-methionine-dependent methyltransferases"/>
    <property type="match status" value="1"/>
</dbReference>
<name>A0A1E3H6H3_9HYPH</name>
<evidence type="ECO:0000259" key="1">
    <source>
        <dbReference type="Pfam" id="PF08241"/>
    </source>
</evidence>
<dbReference type="AlphaFoldDB" id="A0A1E3H6H3"/>
<sequence>MGTIFDTLASLGLTGEATREVYATATRDVEGLTVWRDRLSGVVYIDDFYTGDETYRSGGYRAAQSPLIGPPDLERLADTARRVADYRPYHVGRAVADLGCGAGDFLRAVQTTARSVVGIELQEDYLAMLDDAGIRATASMDEITPASIDTLFAFHALEHFPDPVGLMARASGLLAPGGGSSSRCPMPATCCWAGSTARLSAALPSGASIWCCTPASPCAGC</sequence>
<accession>A0A1E3H6H3</accession>
<evidence type="ECO:0000313" key="2">
    <source>
        <dbReference type="EMBL" id="ODN71920.1"/>
    </source>
</evidence>
<keyword evidence="2" id="KW-0808">Transferase</keyword>
<keyword evidence="3" id="KW-1185">Reference proteome</keyword>
<dbReference type="InterPro" id="IPR013216">
    <property type="entry name" value="Methyltransf_11"/>
</dbReference>
<keyword evidence="2" id="KW-0489">Methyltransferase</keyword>
<dbReference type="Pfam" id="PF08241">
    <property type="entry name" value="Methyltransf_11"/>
    <property type="match status" value="1"/>
</dbReference>
<dbReference type="GO" id="GO:0008757">
    <property type="term" value="F:S-adenosylmethionine-dependent methyltransferase activity"/>
    <property type="evidence" value="ECO:0007669"/>
    <property type="project" value="InterPro"/>
</dbReference>
<dbReference type="InterPro" id="IPR029063">
    <property type="entry name" value="SAM-dependent_MTases_sf"/>
</dbReference>
<dbReference type="RefSeq" id="WP_069305857.1">
    <property type="nucleotide sequence ID" value="NZ_MCRJ01000011.1"/>
</dbReference>
<dbReference type="Gene3D" id="3.40.50.150">
    <property type="entry name" value="Vaccinia Virus protein VP39"/>
    <property type="match status" value="1"/>
</dbReference>
<reference evidence="2 3" key="1">
    <citation type="submission" date="2016-07" db="EMBL/GenBank/DDBJ databases">
        <title>Draft Genome Sequence of Methylobrevis pamukkalensis PK2.</title>
        <authorList>
            <person name="Vasilenko O.V."/>
            <person name="Doronina N.V."/>
            <person name="Shmareva M.N."/>
            <person name="Tarlachkov S.V."/>
            <person name="Mustakhimov I."/>
            <person name="Trotsenko Y.A."/>
        </authorList>
    </citation>
    <scope>NUCLEOTIDE SEQUENCE [LARGE SCALE GENOMIC DNA]</scope>
    <source>
        <strain evidence="2 3">PK2</strain>
    </source>
</reference>
<dbReference type="PANTHER" id="PTHR43861:SF1">
    <property type="entry name" value="TRANS-ACONITATE 2-METHYLTRANSFERASE"/>
    <property type="match status" value="1"/>
</dbReference>
<dbReference type="PATRIC" id="fig|1439726.3.peg.790"/>
<proteinExistence type="predicted"/>
<gene>
    <name evidence="2" type="ORF">A6302_00752</name>
</gene>
<dbReference type="Proteomes" id="UP000094622">
    <property type="component" value="Unassembled WGS sequence"/>
</dbReference>
<dbReference type="GO" id="GO:0032259">
    <property type="term" value="P:methylation"/>
    <property type="evidence" value="ECO:0007669"/>
    <property type="project" value="UniProtKB-KW"/>
</dbReference>
<evidence type="ECO:0000313" key="3">
    <source>
        <dbReference type="Proteomes" id="UP000094622"/>
    </source>
</evidence>
<dbReference type="PANTHER" id="PTHR43861">
    <property type="entry name" value="TRANS-ACONITATE 2-METHYLTRANSFERASE-RELATED"/>
    <property type="match status" value="1"/>
</dbReference>
<comment type="caution">
    <text evidence="2">The sequence shown here is derived from an EMBL/GenBank/DDBJ whole genome shotgun (WGS) entry which is preliminary data.</text>
</comment>
<dbReference type="EMBL" id="MCRJ01000011">
    <property type="protein sequence ID" value="ODN71920.1"/>
    <property type="molecule type" value="Genomic_DNA"/>
</dbReference>
<organism evidence="2 3">
    <name type="scientific">Methylobrevis pamukkalensis</name>
    <dbReference type="NCBI Taxonomy" id="1439726"/>
    <lineage>
        <taxon>Bacteria</taxon>
        <taxon>Pseudomonadati</taxon>
        <taxon>Pseudomonadota</taxon>
        <taxon>Alphaproteobacteria</taxon>
        <taxon>Hyphomicrobiales</taxon>
        <taxon>Pleomorphomonadaceae</taxon>
        <taxon>Methylobrevis</taxon>
    </lineage>
</organism>